<gene>
    <name evidence="1" type="ORF">H4Q31_11870</name>
</gene>
<dbReference type="EMBL" id="JACJVN010000043">
    <property type="protein sequence ID" value="MBB6678021.1"/>
    <property type="molecule type" value="Genomic_DNA"/>
</dbReference>
<dbReference type="RefSeq" id="WP_185179295.1">
    <property type="nucleotide sequence ID" value="NZ_CBCSEP010000015.1"/>
</dbReference>
<dbReference type="PANTHER" id="PTHR35868:SF4">
    <property type="entry name" value="DUF2804 DOMAIN-CONTAINING PROTEIN"/>
    <property type="match status" value="1"/>
</dbReference>
<dbReference type="InterPro" id="IPR021243">
    <property type="entry name" value="DUF2804"/>
</dbReference>
<proteinExistence type="predicted"/>
<accession>A0A841THS8</accession>
<organism evidence="1 2">
    <name type="scientific">Cohnella lubricantis</name>
    <dbReference type="NCBI Taxonomy" id="2163172"/>
    <lineage>
        <taxon>Bacteria</taxon>
        <taxon>Bacillati</taxon>
        <taxon>Bacillota</taxon>
        <taxon>Bacilli</taxon>
        <taxon>Bacillales</taxon>
        <taxon>Paenibacillaceae</taxon>
        <taxon>Cohnella</taxon>
    </lineage>
</organism>
<keyword evidence="2" id="KW-1185">Reference proteome</keyword>
<reference evidence="1 2" key="1">
    <citation type="submission" date="2020-08" db="EMBL/GenBank/DDBJ databases">
        <title>Cohnella phylogeny.</title>
        <authorList>
            <person name="Dunlap C."/>
        </authorList>
    </citation>
    <scope>NUCLEOTIDE SEQUENCE [LARGE SCALE GENOMIC DNA]</scope>
    <source>
        <strain evidence="1 2">DSM 103658</strain>
    </source>
</reference>
<dbReference type="AlphaFoldDB" id="A0A841THS8"/>
<dbReference type="Pfam" id="PF10974">
    <property type="entry name" value="DUF2804"/>
    <property type="match status" value="1"/>
</dbReference>
<evidence type="ECO:0000313" key="1">
    <source>
        <dbReference type="EMBL" id="MBB6678021.1"/>
    </source>
</evidence>
<protein>
    <submittedName>
        <fullName evidence="1">DUF2804 domain-containing protein</fullName>
    </submittedName>
</protein>
<sequence length="336" mass="37647">MANHNPTSLVENGVRRYGRFSTRPIVNPRDEFVGIARALRGLRLKEWVGFTLIHPDWYSSLIMQDAQYLASSEIYAYNRRSGALHQHAANGRGGSLALPDELFGSRCAFEKRGYRITYDFANDGTRHVLRFDIAATDKAPAFQGELTLDASRASLPLSVSSRLPGGRMYTHKVIYSVSGALRVGGEEIIFDPERDLAILDEHKSFLPYRTSWVWGTFALRTSGGLAGADFAERPSMPGEEEESCIWTPTACEPLADIAFEPESDDPLAPWRIHSRDGRLDVVFEPEGRKQVKHQLGLFAIDYFQLFGHYRGTLRGAQGEYKFDGVHGVCESMKARL</sequence>
<name>A0A841THS8_9BACL</name>
<evidence type="ECO:0000313" key="2">
    <source>
        <dbReference type="Proteomes" id="UP000574133"/>
    </source>
</evidence>
<dbReference type="PANTHER" id="PTHR35868">
    <property type="entry name" value="DUF2804 DOMAIN-CONTAINING PROTEIN-RELATED"/>
    <property type="match status" value="1"/>
</dbReference>
<comment type="caution">
    <text evidence="1">The sequence shown here is derived from an EMBL/GenBank/DDBJ whole genome shotgun (WGS) entry which is preliminary data.</text>
</comment>
<dbReference type="Proteomes" id="UP000574133">
    <property type="component" value="Unassembled WGS sequence"/>
</dbReference>